<dbReference type="EMBL" id="JADQDF010000001">
    <property type="protein sequence ID" value="MBW0128663.1"/>
    <property type="molecule type" value="Genomic_DNA"/>
</dbReference>
<evidence type="ECO:0000313" key="1">
    <source>
        <dbReference type="EMBL" id="MBW0128663.1"/>
    </source>
</evidence>
<dbReference type="Proteomes" id="UP000694300">
    <property type="component" value="Unassembled WGS sequence"/>
</dbReference>
<dbReference type="NCBIfam" id="NF047719">
    <property type="entry name" value="SCO6745_fam_HTH"/>
    <property type="match status" value="1"/>
</dbReference>
<sequence length="286" mass="30534">MSPARPPRQTLVPATTARRLFALLEPICLVTYFADEAGEEMAALGHRTYWDGYFAARAAPLGRVPAQVVHAAFYSFAEGEAARHIPSAWETVPPQTSFDAWRRGSAASVRRILGALAGSPGLARAADLVTRAATSAPTEGRVLYAGWRALPVPDEPVTRLWHSATMLREHRGDGHVTALLAHGVGGTEAHVLSAIDMGIHPPESFGRIHHLPARRLAEVMAGLRGRGLVDADGRSTDAGRETTRSIEALTDELAAPPYDALSAVELAELEAELEPLVARLVAAGSR</sequence>
<dbReference type="InterPro" id="IPR054058">
    <property type="entry name" value="HTH_67"/>
</dbReference>
<protein>
    <submittedName>
        <fullName evidence="1">MarR family transcriptional regulator</fullName>
    </submittedName>
</protein>
<comment type="caution">
    <text evidence="1">The sequence shown here is derived from an EMBL/GenBank/DDBJ whole genome shotgun (WGS) entry which is preliminary data.</text>
</comment>
<accession>A0ABS6U8W1</accession>
<keyword evidence="2" id="KW-1185">Reference proteome</keyword>
<organism evidence="1 2">
    <name type="scientific">Pseudonocardia oceani</name>
    <dbReference type="NCBI Taxonomy" id="2792013"/>
    <lineage>
        <taxon>Bacteria</taxon>
        <taxon>Bacillati</taxon>
        <taxon>Actinomycetota</taxon>
        <taxon>Actinomycetes</taxon>
        <taxon>Pseudonocardiales</taxon>
        <taxon>Pseudonocardiaceae</taxon>
        <taxon>Pseudonocardia</taxon>
    </lineage>
</organism>
<reference evidence="1 2" key="1">
    <citation type="submission" date="2020-11" db="EMBL/GenBank/DDBJ databases">
        <title>Pseudonocardia abyssalis sp. nov. and Pseudonocardia oceani sp. nov., description and phylogenomic analysis of two novel actinomycetes isolated from the deep Southern Ocean.</title>
        <authorList>
            <person name="Parra J."/>
        </authorList>
    </citation>
    <scope>NUCLEOTIDE SEQUENCE [LARGE SCALE GENOMIC DNA]</scope>
    <source>
        <strain evidence="2">KRD185</strain>
    </source>
</reference>
<gene>
    <name evidence="1" type="ORF">I4I82_13350</name>
</gene>
<evidence type="ECO:0000313" key="2">
    <source>
        <dbReference type="Proteomes" id="UP000694300"/>
    </source>
</evidence>
<proteinExistence type="predicted"/>
<dbReference type="Pfam" id="PF21863">
    <property type="entry name" value="HTH_67"/>
    <property type="match status" value="1"/>
</dbReference>
<name>A0ABS6U8W1_9PSEU</name>